<dbReference type="InterPro" id="IPR036388">
    <property type="entry name" value="WH-like_DNA-bd_sf"/>
</dbReference>
<name>A1WF15_VEREI</name>
<comment type="similarity">
    <text evidence="1">Belongs to the LysR transcriptional regulatory family.</text>
</comment>
<evidence type="ECO:0000313" key="6">
    <source>
        <dbReference type="EMBL" id="ABM56222.1"/>
    </source>
</evidence>
<dbReference type="InterPro" id="IPR000847">
    <property type="entry name" value="LysR_HTH_N"/>
</dbReference>
<dbReference type="STRING" id="391735.Veis_0434"/>
<dbReference type="eggNOG" id="COG0583">
    <property type="taxonomic scope" value="Bacteria"/>
</dbReference>
<evidence type="ECO:0000256" key="4">
    <source>
        <dbReference type="ARBA" id="ARBA00023163"/>
    </source>
</evidence>
<dbReference type="EMBL" id="CP000542">
    <property type="protein sequence ID" value="ABM56222.1"/>
    <property type="molecule type" value="Genomic_DNA"/>
</dbReference>
<dbReference type="Pfam" id="PF00126">
    <property type="entry name" value="HTH_1"/>
    <property type="match status" value="1"/>
</dbReference>
<evidence type="ECO:0000256" key="3">
    <source>
        <dbReference type="ARBA" id="ARBA00023125"/>
    </source>
</evidence>
<gene>
    <name evidence="6" type="ordered locus">Veis_0434</name>
</gene>
<dbReference type="PANTHER" id="PTHR30419">
    <property type="entry name" value="HTH-TYPE TRANSCRIPTIONAL REGULATOR YBHD"/>
    <property type="match status" value="1"/>
</dbReference>
<protein>
    <submittedName>
        <fullName evidence="6">Transcriptional regulator, LysR family</fullName>
    </submittedName>
</protein>
<keyword evidence="7" id="KW-1185">Reference proteome</keyword>
<dbReference type="InterPro" id="IPR036390">
    <property type="entry name" value="WH_DNA-bd_sf"/>
</dbReference>
<accession>A1WF15</accession>
<dbReference type="Gene3D" id="3.40.190.290">
    <property type="match status" value="1"/>
</dbReference>
<reference evidence="7" key="1">
    <citation type="submission" date="2006-12" db="EMBL/GenBank/DDBJ databases">
        <title>Complete sequence of chromosome 1 of Verminephrobacter eiseniae EF01-2.</title>
        <authorList>
            <person name="Copeland A."/>
            <person name="Lucas S."/>
            <person name="Lapidus A."/>
            <person name="Barry K."/>
            <person name="Detter J.C."/>
            <person name="Glavina del Rio T."/>
            <person name="Dalin E."/>
            <person name="Tice H."/>
            <person name="Pitluck S."/>
            <person name="Chertkov O."/>
            <person name="Brettin T."/>
            <person name="Bruce D."/>
            <person name="Han C."/>
            <person name="Tapia R."/>
            <person name="Gilna P."/>
            <person name="Schmutz J."/>
            <person name="Larimer F."/>
            <person name="Land M."/>
            <person name="Hauser L."/>
            <person name="Kyrpides N."/>
            <person name="Kim E."/>
            <person name="Stahl D."/>
            <person name="Richardson P."/>
        </authorList>
    </citation>
    <scope>NUCLEOTIDE SEQUENCE [LARGE SCALE GENOMIC DNA]</scope>
    <source>
        <strain evidence="7">EF01-2</strain>
    </source>
</reference>
<dbReference type="HOGENOM" id="CLU_039613_6_0_4"/>
<dbReference type="RefSeq" id="WP_011808239.1">
    <property type="nucleotide sequence ID" value="NC_008786.1"/>
</dbReference>
<dbReference type="Proteomes" id="UP000000374">
    <property type="component" value="Chromosome"/>
</dbReference>
<keyword evidence="2" id="KW-0805">Transcription regulation</keyword>
<dbReference type="GO" id="GO:0005829">
    <property type="term" value="C:cytosol"/>
    <property type="evidence" value="ECO:0007669"/>
    <property type="project" value="TreeGrafter"/>
</dbReference>
<organism evidence="6 7">
    <name type="scientific">Verminephrobacter eiseniae (strain EF01-2)</name>
    <dbReference type="NCBI Taxonomy" id="391735"/>
    <lineage>
        <taxon>Bacteria</taxon>
        <taxon>Pseudomonadati</taxon>
        <taxon>Pseudomonadota</taxon>
        <taxon>Betaproteobacteria</taxon>
        <taxon>Burkholderiales</taxon>
        <taxon>Comamonadaceae</taxon>
        <taxon>Verminephrobacter</taxon>
    </lineage>
</organism>
<dbReference type="GeneID" id="76459160"/>
<feature type="domain" description="HTH lysR-type" evidence="5">
    <location>
        <begin position="33"/>
        <end position="74"/>
    </location>
</feature>
<dbReference type="AlphaFoldDB" id="A1WF15"/>
<dbReference type="SUPFAM" id="SSF53850">
    <property type="entry name" value="Periplasmic binding protein-like II"/>
    <property type="match status" value="1"/>
</dbReference>
<proteinExistence type="inferred from homology"/>
<dbReference type="SUPFAM" id="SSF46785">
    <property type="entry name" value="Winged helix' DNA-binding domain"/>
    <property type="match status" value="1"/>
</dbReference>
<dbReference type="GO" id="GO:0003677">
    <property type="term" value="F:DNA binding"/>
    <property type="evidence" value="ECO:0007669"/>
    <property type="project" value="UniProtKB-KW"/>
</dbReference>
<dbReference type="KEGG" id="vei:Veis_0434"/>
<evidence type="ECO:0000256" key="2">
    <source>
        <dbReference type="ARBA" id="ARBA00023015"/>
    </source>
</evidence>
<keyword evidence="3" id="KW-0238">DNA-binding</keyword>
<dbReference type="InterPro" id="IPR050950">
    <property type="entry name" value="HTH-type_LysR_regulators"/>
</dbReference>
<evidence type="ECO:0000313" key="7">
    <source>
        <dbReference type="Proteomes" id="UP000000374"/>
    </source>
</evidence>
<evidence type="ECO:0000259" key="5">
    <source>
        <dbReference type="PROSITE" id="PS50931"/>
    </source>
</evidence>
<dbReference type="Gene3D" id="1.10.10.10">
    <property type="entry name" value="Winged helix-like DNA-binding domain superfamily/Winged helix DNA-binding domain"/>
    <property type="match status" value="1"/>
</dbReference>
<keyword evidence="4" id="KW-0804">Transcription</keyword>
<sequence>MDTDTGHNAAQQGIRRLRFRHPELLSLQHQDASLRVAAQALHQTPPALSKSLREVEAASGFALCVRSARGLAPTPRGERALCGATHVAARTGPSAGRSGAEPVLTSLRIGVPPFAAQSTLPGISLRLFSRHSHPRVQVPQEPAPPLVQALRAGALDALISRYPARWPQTPGQPLRYEKRLDAGFAVIAPTGHALARARCVDWQRLAQAPWIMPAASAMLRRLIDDAFRREGLPTPIIGSNCPSTNIRLVAAGLGLGAVPQVLMRAALAAGQMARVRVAPGIRPGPVVLICREAAEQPARGHAA</sequence>
<dbReference type="InterPro" id="IPR005119">
    <property type="entry name" value="LysR_subst-bd"/>
</dbReference>
<evidence type="ECO:0000256" key="1">
    <source>
        <dbReference type="ARBA" id="ARBA00009437"/>
    </source>
</evidence>
<dbReference type="GO" id="GO:0003700">
    <property type="term" value="F:DNA-binding transcription factor activity"/>
    <property type="evidence" value="ECO:0007669"/>
    <property type="project" value="InterPro"/>
</dbReference>
<dbReference type="Pfam" id="PF03466">
    <property type="entry name" value="LysR_substrate"/>
    <property type="match status" value="1"/>
</dbReference>
<dbReference type="PROSITE" id="PS50931">
    <property type="entry name" value="HTH_LYSR"/>
    <property type="match status" value="1"/>
</dbReference>